<feature type="region of interest" description="Disordered" evidence="1">
    <location>
        <begin position="141"/>
        <end position="217"/>
    </location>
</feature>
<evidence type="ECO:0000313" key="2">
    <source>
        <dbReference type="EMBL" id="OMJ70906.1"/>
    </source>
</evidence>
<comment type="caution">
    <text evidence="2">The sequence shown here is derived from an EMBL/GenBank/DDBJ whole genome shotgun (WGS) entry which is preliminary data.</text>
</comment>
<keyword evidence="3" id="KW-1185">Reference proteome</keyword>
<gene>
    <name evidence="2" type="ORF">SteCoe_31020</name>
</gene>
<feature type="compositionally biased region" description="Polar residues" evidence="1">
    <location>
        <begin position="141"/>
        <end position="154"/>
    </location>
</feature>
<dbReference type="Proteomes" id="UP000187209">
    <property type="component" value="Unassembled WGS sequence"/>
</dbReference>
<feature type="compositionally biased region" description="Basic residues" evidence="1">
    <location>
        <begin position="157"/>
        <end position="166"/>
    </location>
</feature>
<evidence type="ECO:0000256" key="1">
    <source>
        <dbReference type="SAM" id="MobiDB-lite"/>
    </source>
</evidence>
<dbReference type="EMBL" id="MPUH01001043">
    <property type="protein sequence ID" value="OMJ70906.1"/>
    <property type="molecule type" value="Genomic_DNA"/>
</dbReference>
<protein>
    <submittedName>
        <fullName evidence="2">Uncharacterized protein</fullName>
    </submittedName>
</protein>
<accession>A0A1R2B2D2</accession>
<evidence type="ECO:0000313" key="3">
    <source>
        <dbReference type="Proteomes" id="UP000187209"/>
    </source>
</evidence>
<feature type="compositionally biased region" description="Low complexity" evidence="1">
    <location>
        <begin position="191"/>
        <end position="200"/>
    </location>
</feature>
<reference evidence="2 3" key="1">
    <citation type="submission" date="2016-11" db="EMBL/GenBank/DDBJ databases">
        <title>The macronuclear genome of Stentor coeruleus: a giant cell with tiny introns.</title>
        <authorList>
            <person name="Slabodnick M."/>
            <person name="Ruby J.G."/>
            <person name="Reiff S.B."/>
            <person name="Swart E.C."/>
            <person name="Gosai S."/>
            <person name="Prabakaran S."/>
            <person name="Witkowska E."/>
            <person name="Larue G.E."/>
            <person name="Fisher S."/>
            <person name="Freeman R.M."/>
            <person name="Gunawardena J."/>
            <person name="Chu W."/>
            <person name="Stover N.A."/>
            <person name="Gregory B.D."/>
            <person name="Nowacki M."/>
            <person name="Derisi J."/>
            <person name="Roy S.W."/>
            <person name="Marshall W.F."/>
            <person name="Sood P."/>
        </authorList>
    </citation>
    <scope>NUCLEOTIDE SEQUENCE [LARGE SCALE GENOMIC DNA]</scope>
    <source>
        <strain evidence="2">WM001</strain>
    </source>
</reference>
<name>A0A1R2B2D2_9CILI</name>
<dbReference type="OrthoDB" id="406368at2759"/>
<feature type="region of interest" description="Disordered" evidence="1">
    <location>
        <begin position="38"/>
        <end position="120"/>
    </location>
</feature>
<feature type="compositionally biased region" description="Basic residues" evidence="1">
    <location>
        <begin position="68"/>
        <end position="82"/>
    </location>
</feature>
<organism evidence="2 3">
    <name type="scientific">Stentor coeruleus</name>
    <dbReference type="NCBI Taxonomy" id="5963"/>
    <lineage>
        <taxon>Eukaryota</taxon>
        <taxon>Sar</taxon>
        <taxon>Alveolata</taxon>
        <taxon>Ciliophora</taxon>
        <taxon>Postciliodesmatophora</taxon>
        <taxon>Heterotrichea</taxon>
        <taxon>Heterotrichida</taxon>
        <taxon>Stentoridae</taxon>
        <taxon>Stentor</taxon>
    </lineage>
</organism>
<dbReference type="AlphaFoldDB" id="A0A1R2B2D2"/>
<feature type="compositionally biased region" description="Basic and acidic residues" evidence="1">
    <location>
        <begin position="252"/>
        <end position="261"/>
    </location>
</feature>
<sequence>MGEYMKMFSEHSKYGIQGYQVAKTCNYFKKDYKFPKAKRNDPISEAKKKHKTPDPTAYSESYQECHKRNWKKPNGKFLKAKRLTIIDDAKKQGRTTPGPGQYSLTSRSPSNKKKKSGSTFSKVDRISFLSDNEFLALETPSSWNYTPRPITTQNSKPWRKPKSPRPSKKDSLGPGKYTDGIEHGYKLMMKSSVSHSFSKSNTPSPLHSKIQETKNFPGVGSYQNLEKAYTRINSYKRVRTAVILPYKNKGFADDDLKRSKETPGPGAYHIGPPKKLYS</sequence>
<feature type="region of interest" description="Disordered" evidence="1">
    <location>
        <begin position="252"/>
        <end position="278"/>
    </location>
</feature>
<proteinExistence type="predicted"/>